<dbReference type="GeneID" id="20344295"/>
<dbReference type="VEuPathDB" id="FungiDB:GGTG_03837"/>
<evidence type="ECO:0000313" key="1">
    <source>
        <dbReference type="EMBL" id="EJT78739.1"/>
    </source>
</evidence>
<evidence type="ECO:0000313" key="2">
    <source>
        <dbReference type="EnsemblFungi" id="EJT78739"/>
    </source>
</evidence>
<name>J3NRD3_GAET3</name>
<gene>
    <name evidence="2" type="primary">20344295</name>
    <name evidence="1" type="ORF">GGTG_03837</name>
</gene>
<reference evidence="1" key="2">
    <citation type="submission" date="2010-07" db="EMBL/GenBank/DDBJ databases">
        <authorList>
            <consortium name="The Broad Institute Genome Sequencing Platform"/>
            <consortium name="Broad Institute Genome Sequencing Center for Infectious Disease"/>
            <person name="Ma L.-J."/>
            <person name="Dead R."/>
            <person name="Young S."/>
            <person name="Zeng Q."/>
            <person name="Koehrsen M."/>
            <person name="Alvarado L."/>
            <person name="Berlin A."/>
            <person name="Chapman S.B."/>
            <person name="Chen Z."/>
            <person name="Freedman E."/>
            <person name="Gellesch M."/>
            <person name="Goldberg J."/>
            <person name="Griggs A."/>
            <person name="Gujja S."/>
            <person name="Heilman E.R."/>
            <person name="Heiman D."/>
            <person name="Hepburn T."/>
            <person name="Howarth C."/>
            <person name="Jen D."/>
            <person name="Larson L."/>
            <person name="Mehta T."/>
            <person name="Neiman D."/>
            <person name="Pearson M."/>
            <person name="Roberts A."/>
            <person name="Saif S."/>
            <person name="Shea T."/>
            <person name="Shenoy N."/>
            <person name="Sisk P."/>
            <person name="Stolte C."/>
            <person name="Sykes S."/>
            <person name="Walk T."/>
            <person name="White J."/>
            <person name="Yandava C."/>
            <person name="Haas B."/>
            <person name="Nusbaum C."/>
            <person name="Birren B."/>
        </authorList>
    </citation>
    <scope>NUCLEOTIDE SEQUENCE</scope>
    <source>
        <strain evidence="1">R3-111a-1</strain>
    </source>
</reference>
<protein>
    <submittedName>
        <fullName evidence="1 2">Uncharacterized protein</fullName>
    </submittedName>
</protein>
<reference evidence="1" key="3">
    <citation type="submission" date="2010-09" db="EMBL/GenBank/DDBJ databases">
        <title>Annotation of Gaeumannomyces graminis var. tritici R3-111a-1.</title>
        <authorList>
            <consortium name="The Broad Institute Genome Sequencing Platform"/>
            <person name="Ma L.-J."/>
            <person name="Dead R."/>
            <person name="Young S.K."/>
            <person name="Zeng Q."/>
            <person name="Gargeya S."/>
            <person name="Fitzgerald M."/>
            <person name="Haas B."/>
            <person name="Abouelleil A."/>
            <person name="Alvarado L."/>
            <person name="Arachchi H.M."/>
            <person name="Berlin A."/>
            <person name="Brown A."/>
            <person name="Chapman S.B."/>
            <person name="Chen Z."/>
            <person name="Dunbar C."/>
            <person name="Freedman E."/>
            <person name="Gearin G."/>
            <person name="Gellesch M."/>
            <person name="Goldberg J."/>
            <person name="Griggs A."/>
            <person name="Gujja S."/>
            <person name="Heiman D."/>
            <person name="Howarth C."/>
            <person name="Larson L."/>
            <person name="Lui A."/>
            <person name="MacDonald P.J.P."/>
            <person name="Mehta T."/>
            <person name="Montmayeur A."/>
            <person name="Murphy C."/>
            <person name="Neiman D."/>
            <person name="Pearson M."/>
            <person name="Priest M."/>
            <person name="Roberts A."/>
            <person name="Saif S."/>
            <person name="Shea T."/>
            <person name="Shenoy N."/>
            <person name="Sisk P."/>
            <person name="Stolte C."/>
            <person name="Sykes S."/>
            <person name="Yandava C."/>
            <person name="Wortman J."/>
            <person name="Nusbaum C."/>
            <person name="Birren B."/>
        </authorList>
    </citation>
    <scope>NUCLEOTIDE SEQUENCE</scope>
    <source>
        <strain evidence="1">R3-111a-1</strain>
    </source>
</reference>
<organism evidence="1">
    <name type="scientific">Gaeumannomyces tritici (strain R3-111a-1)</name>
    <name type="common">Wheat and barley take-all root rot fungus</name>
    <name type="synonym">Gaeumannomyces graminis var. tritici</name>
    <dbReference type="NCBI Taxonomy" id="644352"/>
    <lineage>
        <taxon>Eukaryota</taxon>
        <taxon>Fungi</taxon>
        <taxon>Dikarya</taxon>
        <taxon>Ascomycota</taxon>
        <taxon>Pezizomycotina</taxon>
        <taxon>Sordariomycetes</taxon>
        <taxon>Sordariomycetidae</taxon>
        <taxon>Magnaporthales</taxon>
        <taxon>Magnaporthaceae</taxon>
        <taxon>Gaeumannomyces</taxon>
    </lineage>
</organism>
<keyword evidence="3" id="KW-1185">Reference proteome</keyword>
<reference evidence="2" key="5">
    <citation type="submission" date="2018-04" db="UniProtKB">
        <authorList>
            <consortium name="EnsemblFungi"/>
        </authorList>
    </citation>
    <scope>IDENTIFICATION</scope>
    <source>
        <strain evidence="2">R3-111a-1</strain>
    </source>
</reference>
<reference evidence="3" key="1">
    <citation type="submission" date="2010-07" db="EMBL/GenBank/DDBJ databases">
        <title>The genome sequence of Gaeumannomyces graminis var. tritici strain R3-111a-1.</title>
        <authorList>
            <consortium name="The Broad Institute Genome Sequencing Platform"/>
            <person name="Ma L.-J."/>
            <person name="Dead R."/>
            <person name="Young S."/>
            <person name="Zeng Q."/>
            <person name="Koehrsen M."/>
            <person name="Alvarado L."/>
            <person name="Berlin A."/>
            <person name="Chapman S.B."/>
            <person name="Chen Z."/>
            <person name="Freedman E."/>
            <person name="Gellesch M."/>
            <person name="Goldberg J."/>
            <person name="Griggs A."/>
            <person name="Gujja S."/>
            <person name="Heilman E.R."/>
            <person name="Heiman D."/>
            <person name="Hepburn T."/>
            <person name="Howarth C."/>
            <person name="Jen D."/>
            <person name="Larson L."/>
            <person name="Mehta T."/>
            <person name="Neiman D."/>
            <person name="Pearson M."/>
            <person name="Roberts A."/>
            <person name="Saif S."/>
            <person name="Shea T."/>
            <person name="Shenoy N."/>
            <person name="Sisk P."/>
            <person name="Stolte C."/>
            <person name="Sykes S."/>
            <person name="Walk T."/>
            <person name="White J."/>
            <person name="Yandava C."/>
            <person name="Haas B."/>
            <person name="Nusbaum C."/>
            <person name="Birren B."/>
        </authorList>
    </citation>
    <scope>NUCLEOTIDE SEQUENCE [LARGE SCALE GENOMIC DNA]</scope>
    <source>
        <strain evidence="3">R3-111a-1</strain>
    </source>
</reference>
<accession>J3NRD3</accession>
<dbReference type="EMBL" id="GL385396">
    <property type="protein sequence ID" value="EJT78739.1"/>
    <property type="molecule type" value="Genomic_DNA"/>
</dbReference>
<dbReference type="Proteomes" id="UP000006039">
    <property type="component" value="Unassembled WGS sequence"/>
</dbReference>
<dbReference type="AlphaFoldDB" id="J3NRD3"/>
<dbReference type="HOGENOM" id="CLU_379951_0_0_1"/>
<evidence type="ECO:0000313" key="3">
    <source>
        <dbReference type="Proteomes" id="UP000006039"/>
    </source>
</evidence>
<reference evidence="2" key="4">
    <citation type="journal article" date="2015" name="G3 (Bethesda)">
        <title>Genome sequences of three phytopathogenic species of the Magnaporthaceae family of fungi.</title>
        <authorList>
            <person name="Okagaki L.H."/>
            <person name="Nunes C.C."/>
            <person name="Sailsbery J."/>
            <person name="Clay B."/>
            <person name="Brown D."/>
            <person name="John T."/>
            <person name="Oh Y."/>
            <person name="Young N."/>
            <person name="Fitzgerald M."/>
            <person name="Haas B.J."/>
            <person name="Zeng Q."/>
            <person name="Young S."/>
            <person name="Adiconis X."/>
            <person name="Fan L."/>
            <person name="Levin J.Z."/>
            <person name="Mitchell T.K."/>
            <person name="Okubara P.A."/>
            <person name="Farman M.L."/>
            <person name="Kohn L.M."/>
            <person name="Birren B."/>
            <person name="Ma L.-J."/>
            <person name="Dean R.A."/>
        </authorList>
    </citation>
    <scope>NUCLEOTIDE SEQUENCE</scope>
    <source>
        <strain evidence="2">R3-111a-1</strain>
    </source>
</reference>
<sequence>MSAREQHQIFVIARPAPGQHYRCFAVAEDLYLYGTSVLNTCLRLVRIFSSPLNRVPLQQEIAFAREHYSHEGAKQLEHQCAETKPVPFPFVAACLVFGVANNPDDGQSKFVDLQPMGHGFDQCSRNGVTIVDITDLDDIRYCFAAFHDMGAERGVPLRTPLSAMDYVLAFYDPQHQFMVRSQETLKALKEYGLVQIEALNDRRLAKALGVSEEGVKSFLHGQGPTADKDDKTAISLRDMATHKLLRELLHDPRPDISLLDVPLALTGVRNAALGYLIEHASDVAKCPAGPAVLALILAGQNKVDLSRFPGLTADGIREVLSSKRLKTAEIINLSGTQAFDTSDDIKATMSALGPNVRELYCLARPDRAHDDISVALALRSGLVRDIRLPQKILLGAVLSASLRDLCSLFSLRNGRGGSQEDLIIKELGLEDLNRLKPRALNGRPTDPNLSRLADHTISCFSSCLFKVACAFAMEAATVTTPRGDDAGGTAAARPSLCSMEINHPPAHALRTGFRERLNFLDFEGLRELPQPLGPDRWTAIIAFSNSETGHGSESSQDAGRVVGLHVEVGFVRTRNGATTPRRRDASSSLNEFETTRRTWRLWGWSTLRGRTRLWRRMALPSGSPSLRSLDVLCLTRLATTPASASRLQRQ</sequence>
<dbReference type="RefSeq" id="XP_009219884.1">
    <property type="nucleotide sequence ID" value="XM_009221620.1"/>
</dbReference>
<dbReference type="eggNOG" id="ENOG502SP5P">
    <property type="taxonomic scope" value="Eukaryota"/>
</dbReference>
<dbReference type="EnsemblFungi" id="EJT78739">
    <property type="protein sequence ID" value="EJT78739"/>
    <property type="gene ID" value="GGTG_03837"/>
</dbReference>
<proteinExistence type="predicted"/>
<dbReference type="OrthoDB" id="3515175at2759"/>
<dbReference type="STRING" id="644352.J3NRD3"/>